<dbReference type="EMBL" id="JAULSV010000007">
    <property type="protein sequence ID" value="KAK0638637.1"/>
    <property type="molecule type" value="Genomic_DNA"/>
</dbReference>
<feature type="compositionally biased region" description="Polar residues" evidence="1">
    <location>
        <begin position="248"/>
        <end position="258"/>
    </location>
</feature>
<name>A0AA39XSL9_9PEZI</name>
<evidence type="ECO:0000256" key="1">
    <source>
        <dbReference type="SAM" id="MobiDB-lite"/>
    </source>
</evidence>
<organism evidence="2 3">
    <name type="scientific">Cercophora newfieldiana</name>
    <dbReference type="NCBI Taxonomy" id="92897"/>
    <lineage>
        <taxon>Eukaryota</taxon>
        <taxon>Fungi</taxon>
        <taxon>Dikarya</taxon>
        <taxon>Ascomycota</taxon>
        <taxon>Pezizomycotina</taxon>
        <taxon>Sordariomycetes</taxon>
        <taxon>Sordariomycetidae</taxon>
        <taxon>Sordariales</taxon>
        <taxon>Lasiosphaeriaceae</taxon>
        <taxon>Cercophora</taxon>
    </lineage>
</organism>
<feature type="region of interest" description="Disordered" evidence="1">
    <location>
        <begin position="248"/>
        <end position="339"/>
    </location>
</feature>
<evidence type="ECO:0000313" key="3">
    <source>
        <dbReference type="Proteomes" id="UP001174936"/>
    </source>
</evidence>
<accession>A0AA39XSL9</accession>
<feature type="compositionally biased region" description="Low complexity" evidence="1">
    <location>
        <begin position="427"/>
        <end position="438"/>
    </location>
</feature>
<feature type="compositionally biased region" description="Basic and acidic residues" evidence="1">
    <location>
        <begin position="476"/>
        <end position="505"/>
    </location>
</feature>
<feature type="compositionally biased region" description="Basic and acidic residues" evidence="1">
    <location>
        <begin position="92"/>
        <end position="105"/>
    </location>
</feature>
<feature type="region of interest" description="Disordered" evidence="1">
    <location>
        <begin position="69"/>
        <end position="105"/>
    </location>
</feature>
<feature type="region of interest" description="Disordered" evidence="1">
    <location>
        <begin position="466"/>
        <end position="571"/>
    </location>
</feature>
<feature type="region of interest" description="Disordered" evidence="1">
    <location>
        <begin position="352"/>
        <end position="371"/>
    </location>
</feature>
<feature type="compositionally biased region" description="Low complexity" evidence="1">
    <location>
        <begin position="288"/>
        <end position="301"/>
    </location>
</feature>
<protein>
    <submittedName>
        <fullName evidence="2">Uncharacterized protein</fullName>
    </submittedName>
</protein>
<gene>
    <name evidence="2" type="ORF">B0T16DRAFT_462400</name>
</gene>
<evidence type="ECO:0000313" key="2">
    <source>
        <dbReference type="EMBL" id="KAK0638637.1"/>
    </source>
</evidence>
<comment type="caution">
    <text evidence="2">The sequence shown here is derived from an EMBL/GenBank/DDBJ whole genome shotgun (WGS) entry which is preliminary data.</text>
</comment>
<dbReference type="Proteomes" id="UP001174936">
    <property type="component" value="Unassembled WGS sequence"/>
</dbReference>
<feature type="compositionally biased region" description="Low complexity" evidence="1">
    <location>
        <begin position="310"/>
        <end position="330"/>
    </location>
</feature>
<reference evidence="2" key="1">
    <citation type="submission" date="2023-06" db="EMBL/GenBank/DDBJ databases">
        <title>Genome-scale phylogeny and comparative genomics of the fungal order Sordariales.</title>
        <authorList>
            <consortium name="Lawrence Berkeley National Laboratory"/>
            <person name="Hensen N."/>
            <person name="Bonometti L."/>
            <person name="Westerberg I."/>
            <person name="Brannstrom I.O."/>
            <person name="Guillou S."/>
            <person name="Cros-Aarteil S."/>
            <person name="Calhoun S."/>
            <person name="Haridas S."/>
            <person name="Kuo A."/>
            <person name="Mondo S."/>
            <person name="Pangilinan J."/>
            <person name="Riley R."/>
            <person name="Labutti K."/>
            <person name="Andreopoulos B."/>
            <person name="Lipzen A."/>
            <person name="Chen C."/>
            <person name="Yanf M."/>
            <person name="Daum C."/>
            <person name="Ng V."/>
            <person name="Clum A."/>
            <person name="Steindorff A."/>
            <person name="Ohm R."/>
            <person name="Martin F."/>
            <person name="Silar P."/>
            <person name="Natvig D."/>
            <person name="Lalanne C."/>
            <person name="Gautier V."/>
            <person name="Ament-Velasquez S.L."/>
            <person name="Kruys A."/>
            <person name="Hutchinson M.I."/>
            <person name="Powell A.J."/>
            <person name="Barry K."/>
            <person name="Miller A.N."/>
            <person name="Grigoriev I.V."/>
            <person name="Debuchy R."/>
            <person name="Gladieux P."/>
            <person name="Thoren M.H."/>
            <person name="Johannesson H."/>
        </authorList>
    </citation>
    <scope>NUCLEOTIDE SEQUENCE</scope>
    <source>
        <strain evidence="2">SMH2532-1</strain>
    </source>
</reference>
<feature type="region of interest" description="Disordered" evidence="1">
    <location>
        <begin position="134"/>
        <end position="156"/>
    </location>
</feature>
<feature type="compositionally biased region" description="Basic and acidic residues" evidence="1">
    <location>
        <begin position="513"/>
        <end position="523"/>
    </location>
</feature>
<keyword evidence="3" id="KW-1185">Reference proteome</keyword>
<dbReference type="AlphaFoldDB" id="A0AA39XSL9"/>
<sequence>MASLWDDVRRPNLKVREKFSSLVRRGSLRSIKTKAAGHGGIAFAQNAAPILEVDLERVKSLRLAEGWLEDASPPSPARPSSGSKRRNGPGRRGPDGVRESEREVDVRRYSTTPIADLFSMSTDQLTNTLETISRKPVPAPQPAPPMAAHARPAPPEPEQLPVVRISLRHSVVEVDEAPSGQLSGASAVGGNSSSRHSIRQVNLLRSVGDNTSGLRVSANGGGDNAAAGTPGIGVGVGVSLNATHKRYSASSIPSIQVPSNPPAAARTEMPPPSRPPVLQIKPPEIRAEPTPATATPSSATPLEVRRRSWQPAASPAPTPTQTTNPPLQRTLSTRPPSAALNSSRLAWIRELENKSSSPSSPGASRGKVSSGGVASKLAMFEHLQKKPKQLSAAPMPLSRSNTSSSRVSSGGTSLGYGGEASISTARTSMDSDSFSTTSGIRSKRSSLVMAYYDEGFREKMEGVVAKQLNPNDEEEGKDKVVVKEQAEVEVEKRPEAEKAKPAEEGKTEEEDVKSEAEEARSEGQIENPTTAHKEEEDLAETVAATDVSAQTAVAEQCAPEPAQAEEKEQPATVPVVVNDVVDVSPQGQVVELAEKGVEVQVISLEENPKNVITPGTLEETQVEVLIEPTANTGTPDDGRQI</sequence>
<feature type="compositionally biased region" description="Low complexity" evidence="1">
    <location>
        <begin position="398"/>
        <end position="411"/>
    </location>
</feature>
<proteinExistence type="predicted"/>
<feature type="region of interest" description="Disordered" evidence="1">
    <location>
        <begin position="383"/>
        <end position="441"/>
    </location>
</feature>